<evidence type="ECO:0000256" key="2">
    <source>
        <dbReference type="ARBA" id="ARBA00009323"/>
    </source>
</evidence>
<dbReference type="OrthoDB" id="3853096at2"/>
<proteinExistence type="inferred from homology"/>
<dbReference type="InterPro" id="IPR038658">
    <property type="entry name" value="SsgB_sf"/>
</dbReference>
<evidence type="ECO:0000256" key="5">
    <source>
        <dbReference type="ARBA" id="ARBA00023210"/>
    </source>
</evidence>
<evidence type="ECO:0000313" key="8">
    <source>
        <dbReference type="Proteomes" id="UP000325211"/>
    </source>
</evidence>
<evidence type="ECO:0000313" key="7">
    <source>
        <dbReference type="EMBL" id="QES48123.1"/>
    </source>
</evidence>
<keyword evidence="4" id="KW-0749">Sporulation</keyword>
<keyword evidence="5" id="KW-0717">Septation</keyword>
<dbReference type="EMBL" id="CP029190">
    <property type="protein sequence ID" value="QES48123.1"/>
    <property type="molecule type" value="Genomic_DNA"/>
</dbReference>
<dbReference type="InterPro" id="IPR006776">
    <property type="entry name" value="SsgB"/>
</dbReference>
<dbReference type="GO" id="GO:0030435">
    <property type="term" value="P:sporulation resulting in formation of a cellular spore"/>
    <property type="evidence" value="ECO:0007669"/>
    <property type="project" value="UniProtKB-KW"/>
</dbReference>
<dbReference type="Pfam" id="PF04686">
    <property type="entry name" value="SsgA"/>
    <property type="match status" value="1"/>
</dbReference>
<evidence type="ECO:0000256" key="3">
    <source>
        <dbReference type="ARBA" id="ARBA00022618"/>
    </source>
</evidence>
<keyword evidence="3 7" id="KW-0132">Cell division</keyword>
<evidence type="ECO:0000256" key="1">
    <source>
        <dbReference type="ARBA" id="ARBA00004431"/>
    </source>
</evidence>
<dbReference type="Proteomes" id="UP000325211">
    <property type="component" value="Chromosome"/>
</dbReference>
<organism evidence="7 8">
    <name type="scientific">Streptomyces venezuelae</name>
    <dbReference type="NCBI Taxonomy" id="54571"/>
    <lineage>
        <taxon>Bacteria</taxon>
        <taxon>Bacillati</taxon>
        <taxon>Actinomycetota</taxon>
        <taxon>Actinomycetes</taxon>
        <taxon>Kitasatosporales</taxon>
        <taxon>Streptomycetaceae</taxon>
        <taxon>Streptomyces</taxon>
    </lineage>
</organism>
<sequence>MATTEHCVIPLHLETGPDPIELRGVFGYRSDRPYEVSLDFHGAGMILARWVFARDLLLDGQIRATGQGDIRIWPAWRGVEPRVLLAFSNGHQDGVVSARAKDVRRLCRRMTTLVPRGAEGRYYDLDAELNTLLWR</sequence>
<gene>
    <name evidence="7" type="ORF">DEJ50_10165</name>
</gene>
<protein>
    <submittedName>
        <fullName evidence="7">SsgA family sporulation/cell division regulator</fullName>
    </submittedName>
</protein>
<dbReference type="RefSeq" id="WP_150207237.1">
    <property type="nucleotide sequence ID" value="NZ_CP029190.1"/>
</dbReference>
<accession>A0A5P2D086</accession>
<comment type="similarity">
    <text evidence="2">Belongs to the SsgA family.</text>
</comment>
<reference evidence="7 8" key="1">
    <citation type="submission" date="2018-05" db="EMBL/GenBank/DDBJ databases">
        <title>Streptomyces venezuelae.</title>
        <authorList>
            <person name="Kim W."/>
            <person name="Lee N."/>
            <person name="Cho B.-K."/>
        </authorList>
    </citation>
    <scope>NUCLEOTIDE SEQUENCE [LARGE SCALE GENOMIC DNA]</scope>
    <source>
        <strain evidence="7 8">ATCC 21782</strain>
    </source>
</reference>
<keyword evidence="6" id="KW-0131">Cell cycle</keyword>
<name>A0A5P2D086_STRVZ</name>
<dbReference type="GO" id="GO:0000917">
    <property type="term" value="P:division septum assembly"/>
    <property type="evidence" value="ECO:0007669"/>
    <property type="project" value="UniProtKB-KW"/>
</dbReference>
<dbReference type="AlphaFoldDB" id="A0A5P2D086"/>
<evidence type="ECO:0000256" key="4">
    <source>
        <dbReference type="ARBA" id="ARBA00022969"/>
    </source>
</evidence>
<dbReference type="GO" id="GO:0030428">
    <property type="term" value="C:cell septum"/>
    <property type="evidence" value="ECO:0007669"/>
    <property type="project" value="UniProtKB-SubCell"/>
</dbReference>
<comment type="subcellular location">
    <subcellularLocation>
        <location evidence="1">Cell septum</location>
    </subcellularLocation>
</comment>
<evidence type="ECO:0000256" key="6">
    <source>
        <dbReference type="ARBA" id="ARBA00023306"/>
    </source>
</evidence>
<dbReference type="Gene3D" id="2.30.31.20">
    <property type="entry name" value="Sporulation-specific cell division protein SsgB"/>
    <property type="match status" value="1"/>
</dbReference>